<protein>
    <submittedName>
        <fullName evidence="1">RusA family crossover junction endodeoxyribonuclease</fullName>
    </submittedName>
</protein>
<dbReference type="GeneID" id="78018319"/>
<name>A0ABU5UXL8_NODSP</name>
<dbReference type="Pfam" id="PF05866">
    <property type="entry name" value="RusA"/>
    <property type="match status" value="1"/>
</dbReference>
<gene>
    <name evidence="1" type="ORF">VB695_23850</name>
</gene>
<keyword evidence="2" id="KW-1185">Reference proteome</keyword>
<dbReference type="Gene3D" id="3.30.1330.70">
    <property type="entry name" value="Holliday junction resolvase RusA"/>
    <property type="match status" value="1"/>
</dbReference>
<dbReference type="InterPro" id="IPR036614">
    <property type="entry name" value="RusA-like_sf"/>
</dbReference>
<comment type="caution">
    <text evidence="1">The sequence shown here is derived from an EMBL/GenBank/DDBJ whole genome shotgun (WGS) entry which is preliminary data.</text>
</comment>
<evidence type="ECO:0000313" key="2">
    <source>
        <dbReference type="Proteomes" id="UP001303285"/>
    </source>
</evidence>
<proteinExistence type="predicted"/>
<evidence type="ECO:0000313" key="1">
    <source>
        <dbReference type="EMBL" id="MEA5611056.1"/>
    </source>
</evidence>
<dbReference type="Proteomes" id="UP001303285">
    <property type="component" value="Unassembled WGS sequence"/>
</dbReference>
<reference evidence="1 2" key="1">
    <citation type="submission" date="2023-12" db="EMBL/GenBank/DDBJ databases">
        <title>Baltic Sea Cyanobacteria.</title>
        <authorList>
            <person name="Delbaje E."/>
            <person name="Fewer D.P."/>
            <person name="Shishido T.K."/>
        </authorList>
    </citation>
    <scope>NUCLEOTIDE SEQUENCE [LARGE SCALE GENOMIC DNA]</scope>
    <source>
        <strain evidence="1 2">UHCC 0060</strain>
    </source>
</reference>
<dbReference type="EMBL" id="JAYGHK010000167">
    <property type="protein sequence ID" value="MEA5611056.1"/>
    <property type="molecule type" value="Genomic_DNA"/>
</dbReference>
<sequence>MQHQKYTLHFFLKSLKIFEFIINGTPVSQQARRREKLRAWKATVRQEAEKYWPLEEKPATGLVMLKVTYFYDSIAMDVDNIVKPIQDAIIGLVYVDDDQITDVIVRKRNLSGNFRIENITPILAEGLARGNEFLHIVVTDAPDQEVIV</sequence>
<dbReference type="InterPro" id="IPR008822">
    <property type="entry name" value="Endonuclease_RusA-like"/>
</dbReference>
<accession>A0ABU5UXL8</accession>
<organism evidence="1 2">
    <name type="scientific">Nodularia spumigena UHCC 0060</name>
    <dbReference type="NCBI Taxonomy" id="3110300"/>
    <lineage>
        <taxon>Bacteria</taxon>
        <taxon>Bacillati</taxon>
        <taxon>Cyanobacteriota</taxon>
        <taxon>Cyanophyceae</taxon>
        <taxon>Nostocales</taxon>
        <taxon>Nodulariaceae</taxon>
        <taxon>Nodularia</taxon>
    </lineage>
</organism>
<dbReference type="SUPFAM" id="SSF103084">
    <property type="entry name" value="Holliday junction resolvase RusA"/>
    <property type="match status" value="1"/>
</dbReference>
<dbReference type="RefSeq" id="WP_017804232.1">
    <property type="nucleotide sequence ID" value="NZ_JAYGHK010000167.1"/>
</dbReference>